<dbReference type="RefSeq" id="WP_310090575.1">
    <property type="nucleotide sequence ID" value="NZ_JAVDTT010000001.1"/>
</dbReference>
<sequence>MRLRSAAFAALVVLLPLFTGCRAFMEPAIKEQGAEWVAPDYHVADNAKTTQRMALERRLSLAEQRLRAGDLKSAEAEATAALKASPSSADALTLLAVIADRKGAETQAGDYYKRAAEVAPKQGGVLNNYGAWLCGNGFPAESLVWFDRALAAPGYGSPESALANAGGCALKTGQYDRADRDLRKALSIAPQNAYALASLAESEYRRGRYFEARAFTERRLAAAPATVAVLQLAAGIEEKLGDKAAASRYVQRLRAEFPEVVTANPGEKSRP</sequence>
<keyword evidence="2" id="KW-0732">Signal</keyword>
<dbReference type="InterPro" id="IPR013360">
    <property type="entry name" value="Pilus_4_PilW"/>
</dbReference>
<evidence type="ECO:0000313" key="3">
    <source>
        <dbReference type="EMBL" id="MDR6840649.1"/>
    </source>
</evidence>
<evidence type="ECO:0000256" key="2">
    <source>
        <dbReference type="SAM" id="SignalP"/>
    </source>
</evidence>
<dbReference type="NCBIfam" id="TIGR02521">
    <property type="entry name" value="type_IV_pilW"/>
    <property type="match status" value="1"/>
</dbReference>
<dbReference type="Proteomes" id="UP001254759">
    <property type="component" value="Unassembled WGS sequence"/>
</dbReference>
<dbReference type="InterPro" id="IPR019734">
    <property type="entry name" value="TPR_rpt"/>
</dbReference>
<dbReference type="InterPro" id="IPR011990">
    <property type="entry name" value="TPR-like_helical_dom_sf"/>
</dbReference>
<accession>A0ABU1RRA8</accession>
<dbReference type="Pfam" id="PF13432">
    <property type="entry name" value="TPR_16"/>
    <property type="match status" value="1"/>
</dbReference>
<dbReference type="Gene3D" id="1.25.40.10">
    <property type="entry name" value="Tetratricopeptide repeat domain"/>
    <property type="match status" value="1"/>
</dbReference>
<comment type="caution">
    <text evidence="3">The sequence shown here is derived from an EMBL/GenBank/DDBJ whole genome shotgun (WGS) entry which is preliminary data.</text>
</comment>
<dbReference type="PANTHER" id="PTHR44177:SF1">
    <property type="entry name" value="TETRATRICOPEPTIDE REPEAT PROTEIN 8"/>
    <property type="match status" value="1"/>
</dbReference>
<dbReference type="Pfam" id="PF14559">
    <property type="entry name" value="TPR_19"/>
    <property type="match status" value="1"/>
</dbReference>
<dbReference type="EMBL" id="JAVDTT010000001">
    <property type="protein sequence ID" value="MDR6840649.1"/>
    <property type="molecule type" value="Genomic_DNA"/>
</dbReference>
<organism evidence="3 4">
    <name type="scientific">Pseudoxanthomonas sacheonensis</name>
    <dbReference type="NCBI Taxonomy" id="443615"/>
    <lineage>
        <taxon>Bacteria</taxon>
        <taxon>Pseudomonadati</taxon>
        <taxon>Pseudomonadota</taxon>
        <taxon>Gammaproteobacteria</taxon>
        <taxon>Lysobacterales</taxon>
        <taxon>Lysobacteraceae</taxon>
        <taxon>Pseudoxanthomonas</taxon>
    </lineage>
</organism>
<evidence type="ECO:0000313" key="4">
    <source>
        <dbReference type="Proteomes" id="UP001254759"/>
    </source>
</evidence>
<name>A0ABU1RRA8_9GAMM</name>
<dbReference type="PROSITE" id="PS50005">
    <property type="entry name" value="TPR"/>
    <property type="match status" value="1"/>
</dbReference>
<evidence type="ECO:0000256" key="1">
    <source>
        <dbReference type="PROSITE-ProRule" id="PRU00339"/>
    </source>
</evidence>
<feature type="repeat" description="TPR" evidence="1">
    <location>
        <begin position="159"/>
        <end position="192"/>
    </location>
</feature>
<gene>
    <name evidence="3" type="ORF">J2W94_000913</name>
</gene>
<dbReference type="PANTHER" id="PTHR44177">
    <property type="entry name" value="TETRATRICOPEPTIDE REPEAT PROTEIN 8"/>
    <property type="match status" value="1"/>
</dbReference>
<dbReference type="InterPro" id="IPR028796">
    <property type="entry name" value="BBS8"/>
</dbReference>
<dbReference type="SUPFAM" id="SSF48452">
    <property type="entry name" value="TPR-like"/>
    <property type="match status" value="1"/>
</dbReference>
<keyword evidence="1" id="KW-0802">TPR repeat</keyword>
<proteinExistence type="predicted"/>
<dbReference type="SMART" id="SM00028">
    <property type="entry name" value="TPR"/>
    <property type="match status" value="4"/>
</dbReference>
<dbReference type="PROSITE" id="PS51257">
    <property type="entry name" value="PROKAR_LIPOPROTEIN"/>
    <property type="match status" value="1"/>
</dbReference>
<keyword evidence="4" id="KW-1185">Reference proteome</keyword>
<reference evidence="3 4" key="1">
    <citation type="submission" date="2023-07" db="EMBL/GenBank/DDBJ databases">
        <title>Sorghum-associated microbial communities from plants grown in Nebraska, USA.</title>
        <authorList>
            <person name="Schachtman D."/>
        </authorList>
    </citation>
    <scope>NUCLEOTIDE SEQUENCE [LARGE SCALE GENOMIC DNA]</scope>
    <source>
        <strain evidence="3 4">BE107</strain>
    </source>
</reference>
<protein>
    <submittedName>
        <fullName evidence="3">Type IV pilus assembly protein PilF</fullName>
    </submittedName>
</protein>
<feature type="signal peptide" evidence="2">
    <location>
        <begin position="1"/>
        <end position="25"/>
    </location>
</feature>
<feature type="chain" id="PRO_5047179148" evidence="2">
    <location>
        <begin position="26"/>
        <end position="271"/>
    </location>
</feature>